<reference evidence="2" key="1">
    <citation type="submission" date="2015-10" db="EMBL/GenBank/DDBJ databases">
        <authorList>
            <person name="Gilbert D.G."/>
        </authorList>
    </citation>
    <scope>NUCLEOTIDE SEQUENCE</scope>
</reference>
<dbReference type="AlphaFoldDB" id="A0A170PPZ1"/>
<organism evidence="2">
    <name type="scientific">hydrothermal vent metagenome</name>
    <dbReference type="NCBI Taxonomy" id="652676"/>
    <lineage>
        <taxon>unclassified sequences</taxon>
        <taxon>metagenomes</taxon>
        <taxon>ecological metagenomes</taxon>
    </lineage>
</organism>
<gene>
    <name evidence="2" type="ORF">MGWOODY_Smn295</name>
</gene>
<name>A0A170PPZ1_9ZZZZ</name>
<evidence type="ECO:0000313" key="2">
    <source>
        <dbReference type="EMBL" id="CUS46306.1"/>
    </source>
</evidence>
<proteinExistence type="predicted"/>
<evidence type="ECO:0000256" key="1">
    <source>
        <dbReference type="SAM" id="Phobius"/>
    </source>
</evidence>
<accession>A0A170PPZ1</accession>
<feature type="transmembrane region" description="Helical" evidence="1">
    <location>
        <begin position="56"/>
        <end position="76"/>
    </location>
</feature>
<sequence>MAFSIASFYLFFKDAISTKPEPVEIAKRVRELAPNLDLLAIIKAIADAFSNLRPSLSALLGAILFLLLSGVAMGVYKITG</sequence>
<keyword evidence="1" id="KW-0472">Membrane</keyword>
<keyword evidence="1" id="KW-0812">Transmembrane</keyword>
<protein>
    <submittedName>
        <fullName evidence="2">Uncharacterized protein</fullName>
    </submittedName>
</protein>
<dbReference type="EMBL" id="CZQE01000355">
    <property type="protein sequence ID" value="CUS46306.1"/>
    <property type="molecule type" value="Genomic_DNA"/>
</dbReference>
<keyword evidence="1" id="KW-1133">Transmembrane helix</keyword>